<evidence type="ECO:0000256" key="3">
    <source>
        <dbReference type="ARBA" id="ARBA00013194"/>
    </source>
</evidence>
<dbReference type="Proteomes" id="UP000182894">
    <property type="component" value="Unassembled WGS sequence"/>
</dbReference>
<dbReference type="RefSeq" id="WP_074750119.1">
    <property type="nucleotide sequence ID" value="NZ_FNCO01000001.1"/>
</dbReference>
<evidence type="ECO:0000256" key="4">
    <source>
        <dbReference type="ARBA" id="ARBA00023110"/>
    </source>
</evidence>
<sequence length="323" mass="35979">MKLKLILFVLAFVMPGLLLMVGRTEAVAEPTFGQLAVARVNGVEIGQMQLEHYFADYLQAQGRMVGSIRNPVAYNRLRSAALDDLIDKELLWQEAGKRGVRVDEKSVQDNLSALRNEFTSDDIFNRRLEEAGFDTPSFTEYLRRELTSQRMLSELSQVAPARDADVEAFYRQLSPRIHARHILLPLEANADAANVEAVYQQALQLRARIVGGEDFAALAQRYSQDSRSAEGGDLGYFSRESMVSEFADAAFSLTPGTVSQPVRTLYGWHLIKVENTVSDTAIDDGQGLAMARQALDQQRQAQATAAALQRLRAASRIERVAER</sequence>
<comment type="catalytic activity">
    <reaction evidence="1">
        <text>[protein]-peptidylproline (omega=180) = [protein]-peptidylproline (omega=0)</text>
        <dbReference type="Rhea" id="RHEA:16237"/>
        <dbReference type="Rhea" id="RHEA-COMP:10747"/>
        <dbReference type="Rhea" id="RHEA-COMP:10748"/>
        <dbReference type="ChEBI" id="CHEBI:83833"/>
        <dbReference type="ChEBI" id="CHEBI:83834"/>
        <dbReference type="EC" id="5.2.1.8"/>
    </reaction>
</comment>
<dbReference type="EC" id="5.2.1.8" evidence="3"/>
<dbReference type="PANTHER" id="PTHR47245:SF2">
    <property type="entry name" value="PEPTIDYL-PROLYL CIS-TRANS ISOMERASE HP_0175-RELATED"/>
    <property type="match status" value="1"/>
</dbReference>
<comment type="similarity">
    <text evidence="2">Belongs to the PpiC/parvulin rotamase family.</text>
</comment>
<evidence type="ECO:0000313" key="7">
    <source>
        <dbReference type="EMBL" id="SDG29684.1"/>
    </source>
</evidence>
<dbReference type="Gene3D" id="3.10.50.40">
    <property type="match status" value="1"/>
</dbReference>
<keyword evidence="8" id="KW-1185">Reference proteome</keyword>
<dbReference type="SUPFAM" id="SSF54534">
    <property type="entry name" value="FKBP-like"/>
    <property type="match status" value="1"/>
</dbReference>
<dbReference type="Pfam" id="PF00639">
    <property type="entry name" value="Rotamase"/>
    <property type="match status" value="1"/>
</dbReference>
<dbReference type="PANTHER" id="PTHR47245">
    <property type="entry name" value="PEPTIDYLPROLYL ISOMERASE"/>
    <property type="match status" value="1"/>
</dbReference>
<organism evidence="7 8">
    <name type="scientific">Pseudomonas abietaniphila</name>
    <dbReference type="NCBI Taxonomy" id="89065"/>
    <lineage>
        <taxon>Bacteria</taxon>
        <taxon>Pseudomonadati</taxon>
        <taxon>Pseudomonadota</taxon>
        <taxon>Gammaproteobacteria</taxon>
        <taxon>Pseudomonadales</taxon>
        <taxon>Pseudomonadaceae</taxon>
        <taxon>Pseudomonas</taxon>
    </lineage>
</organism>
<gene>
    <name evidence="7" type="ORF">SAMN05216605_101650</name>
</gene>
<dbReference type="SUPFAM" id="SSF109998">
    <property type="entry name" value="Triger factor/SurA peptide-binding domain-like"/>
    <property type="match status" value="1"/>
</dbReference>
<dbReference type="EMBL" id="FNCO01000001">
    <property type="protein sequence ID" value="SDG29684.1"/>
    <property type="molecule type" value="Genomic_DNA"/>
</dbReference>
<protein>
    <recommendedName>
        <fullName evidence="3">peptidylprolyl isomerase</fullName>
        <ecNumber evidence="3">5.2.1.8</ecNumber>
    </recommendedName>
</protein>
<evidence type="ECO:0000256" key="1">
    <source>
        <dbReference type="ARBA" id="ARBA00000971"/>
    </source>
</evidence>
<accession>A0A1G7T3S8</accession>
<evidence type="ECO:0000259" key="6">
    <source>
        <dbReference type="PROSITE" id="PS50198"/>
    </source>
</evidence>
<feature type="domain" description="PpiC" evidence="6">
    <location>
        <begin position="174"/>
        <end position="275"/>
    </location>
</feature>
<dbReference type="Gene3D" id="1.10.4030.10">
    <property type="entry name" value="Porin chaperone SurA, peptide-binding domain"/>
    <property type="match status" value="1"/>
</dbReference>
<proteinExistence type="inferred from homology"/>
<name>A0A1G7T3S8_9PSED</name>
<evidence type="ECO:0000256" key="5">
    <source>
        <dbReference type="PROSITE-ProRule" id="PRU00278"/>
    </source>
</evidence>
<dbReference type="InterPro" id="IPR000297">
    <property type="entry name" value="PPIase_PpiC"/>
</dbReference>
<dbReference type="AlphaFoldDB" id="A0A1G7T3S8"/>
<dbReference type="InterPro" id="IPR046357">
    <property type="entry name" value="PPIase_dom_sf"/>
</dbReference>
<dbReference type="InterPro" id="IPR027304">
    <property type="entry name" value="Trigger_fact/SurA_dom_sf"/>
</dbReference>
<dbReference type="GO" id="GO:0003755">
    <property type="term" value="F:peptidyl-prolyl cis-trans isomerase activity"/>
    <property type="evidence" value="ECO:0007669"/>
    <property type="project" value="UniProtKB-KW"/>
</dbReference>
<evidence type="ECO:0000313" key="8">
    <source>
        <dbReference type="Proteomes" id="UP000182894"/>
    </source>
</evidence>
<dbReference type="PROSITE" id="PS50198">
    <property type="entry name" value="PPIC_PPIASE_2"/>
    <property type="match status" value="1"/>
</dbReference>
<keyword evidence="4 5" id="KW-0697">Rotamase</keyword>
<dbReference type="Pfam" id="PF13624">
    <property type="entry name" value="SurA_N_3"/>
    <property type="match status" value="1"/>
</dbReference>
<keyword evidence="5 7" id="KW-0413">Isomerase</keyword>
<reference evidence="8" key="1">
    <citation type="submission" date="2016-10" db="EMBL/GenBank/DDBJ databases">
        <authorList>
            <person name="Varghese N."/>
            <person name="Submissions S."/>
        </authorList>
    </citation>
    <scope>NUCLEOTIDE SEQUENCE [LARGE SCALE GENOMIC DNA]</scope>
    <source>
        <strain evidence="8">ATCC 700689</strain>
    </source>
</reference>
<dbReference type="STRING" id="89065.SAMN05216605_101650"/>
<evidence type="ECO:0000256" key="2">
    <source>
        <dbReference type="ARBA" id="ARBA00007656"/>
    </source>
</evidence>
<dbReference type="OrthoDB" id="7026509at2"/>
<dbReference type="InterPro" id="IPR050245">
    <property type="entry name" value="PrsA_foldase"/>
</dbReference>